<reference evidence="7 8" key="1">
    <citation type="submission" date="2019-10" db="EMBL/GenBank/DDBJ databases">
        <title>Genomic analysis of Raineyella sp. CBA3103.</title>
        <authorList>
            <person name="Roh S.W."/>
        </authorList>
    </citation>
    <scope>NUCLEOTIDE SEQUENCE [LARGE SCALE GENOMIC DNA]</scope>
    <source>
        <strain evidence="7 8">CBA3103</strain>
    </source>
</reference>
<dbReference type="GO" id="GO:0004659">
    <property type="term" value="F:prenyltransferase activity"/>
    <property type="evidence" value="ECO:0007669"/>
    <property type="project" value="InterPro"/>
</dbReference>
<organism evidence="7 8">
    <name type="scientific">Raineyella fluvialis</name>
    <dbReference type="NCBI Taxonomy" id="2662261"/>
    <lineage>
        <taxon>Bacteria</taxon>
        <taxon>Bacillati</taxon>
        <taxon>Actinomycetota</taxon>
        <taxon>Actinomycetes</taxon>
        <taxon>Propionibacteriales</taxon>
        <taxon>Propionibacteriaceae</taxon>
        <taxon>Raineyella</taxon>
    </lineage>
</organism>
<dbReference type="InterPro" id="IPR000092">
    <property type="entry name" value="Polyprenyl_synt"/>
</dbReference>
<dbReference type="Gene3D" id="1.10.600.10">
    <property type="entry name" value="Farnesyl Diphosphate Synthase"/>
    <property type="match status" value="1"/>
</dbReference>
<dbReference type="Proteomes" id="UP000386847">
    <property type="component" value="Chromosome"/>
</dbReference>
<dbReference type="KEGG" id="rain:Rai3103_11660"/>
<gene>
    <name evidence="7" type="ORF">Rai3103_11660</name>
</gene>
<evidence type="ECO:0000313" key="7">
    <source>
        <dbReference type="EMBL" id="QGF24216.1"/>
    </source>
</evidence>
<keyword evidence="5" id="KW-0460">Magnesium</keyword>
<dbReference type="CDD" id="cd00685">
    <property type="entry name" value="Trans_IPPS_HT"/>
    <property type="match status" value="1"/>
</dbReference>
<protein>
    <submittedName>
        <fullName evidence="7">Polyprenyl synthetase family protein</fullName>
    </submittedName>
</protein>
<proteinExistence type="inferred from homology"/>
<keyword evidence="8" id="KW-1185">Reference proteome</keyword>
<evidence type="ECO:0000313" key="8">
    <source>
        <dbReference type="Proteomes" id="UP000386847"/>
    </source>
</evidence>
<dbReference type="PANTHER" id="PTHR12001:SF85">
    <property type="entry name" value="SHORT CHAIN ISOPRENYL DIPHOSPHATE SYNTHASE"/>
    <property type="match status" value="1"/>
</dbReference>
<comment type="similarity">
    <text evidence="2 6">Belongs to the FPP/GGPP synthase family.</text>
</comment>
<keyword evidence="4" id="KW-0479">Metal-binding</keyword>
<evidence type="ECO:0000256" key="3">
    <source>
        <dbReference type="ARBA" id="ARBA00022679"/>
    </source>
</evidence>
<comment type="cofactor">
    <cofactor evidence="1">
        <name>Mg(2+)</name>
        <dbReference type="ChEBI" id="CHEBI:18420"/>
    </cofactor>
</comment>
<dbReference type="GO" id="GO:0046872">
    <property type="term" value="F:metal ion binding"/>
    <property type="evidence" value="ECO:0007669"/>
    <property type="project" value="UniProtKB-KW"/>
</dbReference>
<dbReference type="InterPro" id="IPR008949">
    <property type="entry name" value="Isoprenoid_synthase_dom_sf"/>
</dbReference>
<dbReference type="InterPro" id="IPR033749">
    <property type="entry name" value="Polyprenyl_synt_CS"/>
</dbReference>
<evidence type="ECO:0000256" key="4">
    <source>
        <dbReference type="ARBA" id="ARBA00022723"/>
    </source>
</evidence>
<evidence type="ECO:0000256" key="6">
    <source>
        <dbReference type="RuleBase" id="RU004466"/>
    </source>
</evidence>
<dbReference type="PANTHER" id="PTHR12001">
    <property type="entry name" value="GERANYLGERANYL PYROPHOSPHATE SYNTHASE"/>
    <property type="match status" value="1"/>
</dbReference>
<evidence type="ECO:0000256" key="1">
    <source>
        <dbReference type="ARBA" id="ARBA00001946"/>
    </source>
</evidence>
<dbReference type="PROSITE" id="PS00723">
    <property type="entry name" value="POLYPRENYL_SYNTHASE_1"/>
    <property type="match status" value="1"/>
</dbReference>
<dbReference type="Pfam" id="PF00348">
    <property type="entry name" value="polyprenyl_synt"/>
    <property type="match status" value="1"/>
</dbReference>
<evidence type="ECO:0000256" key="2">
    <source>
        <dbReference type="ARBA" id="ARBA00006706"/>
    </source>
</evidence>
<sequence length="369" mass="39794">MVNRLDPAQPLAAEFRQDVQDALTGFLTGQRQVLADIGAELDPMTELAEVFTGGGKRLRPAFALWGYVAAAGRPDHETYEALVRAASSLELLHVSALMHDDVMDNSDTRRGVLAAHLQFAGLHDEHDWVGSGEQFGRAGAILLGDLLVMWSDEMVHTAGVPLDVLHRAQPYLAAMRTEVTCGQFLDVVAQAQPLRPDRLQDNIDQVRRVVEFKSARYSVRRPVQFGAALGGARDEVQQALAAYGSPLGRAFQYRDDLLGVFGDEEVIGKPAGGDLREGKHTLLLAYALADSNDAGRNRLLSLVGSADLSDEGLAEARDLIIASGARDKVEADIESHLDRALAALDGAGITDEGHQALSVLARAAVRRSH</sequence>
<dbReference type="AlphaFoldDB" id="A0A5Q2FIM8"/>
<accession>A0A5Q2FIM8</accession>
<dbReference type="EMBL" id="CP045725">
    <property type="protein sequence ID" value="QGF24216.1"/>
    <property type="molecule type" value="Genomic_DNA"/>
</dbReference>
<dbReference type="RefSeq" id="WP_153572745.1">
    <property type="nucleotide sequence ID" value="NZ_CP045725.1"/>
</dbReference>
<dbReference type="SUPFAM" id="SSF48576">
    <property type="entry name" value="Terpenoid synthases"/>
    <property type="match status" value="1"/>
</dbReference>
<name>A0A5Q2FIM8_9ACTN</name>
<dbReference type="SFLD" id="SFLDS00005">
    <property type="entry name" value="Isoprenoid_Synthase_Type_I"/>
    <property type="match status" value="1"/>
</dbReference>
<dbReference type="GO" id="GO:0008299">
    <property type="term" value="P:isoprenoid biosynthetic process"/>
    <property type="evidence" value="ECO:0007669"/>
    <property type="project" value="InterPro"/>
</dbReference>
<evidence type="ECO:0000256" key="5">
    <source>
        <dbReference type="ARBA" id="ARBA00022842"/>
    </source>
</evidence>
<keyword evidence="3 6" id="KW-0808">Transferase</keyword>